<gene>
    <name evidence="7" type="ORF">CKY39_21965</name>
</gene>
<dbReference type="SUPFAM" id="SSF51905">
    <property type="entry name" value="FAD/NAD(P)-binding domain"/>
    <property type="match status" value="1"/>
</dbReference>
<feature type="domain" description="FAD/NAD(P)-binding" evidence="5">
    <location>
        <begin position="17"/>
        <end position="314"/>
    </location>
</feature>
<proteinExistence type="predicted"/>
<evidence type="ECO:0000256" key="2">
    <source>
        <dbReference type="ARBA" id="ARBA00022630"/>
    </source>
</evidence>
<evidence type="ECO:0000256" key="4">
    <source>
        <dbReference type="ARBA" id="ARBA00023002"/>
    </source>
</evidence>
<dbReference type="InterPro" id="IPR016156">
    <property type="entry name" value="FAD/NAD-linked_Rdtase_dimer_sf"/>
</dbReference>
<dbReference type="PANTHER" id="PTHR43557">
    <property type="entry name" value="APOPTOSIS-INDUCING FACTOR 1"/>
    <property type="match status" value="1"/>
</dbReference>
<dbReference type="Pfam" id="PF07992">
    <property type="entry name" value="Pyr_redox_2"/>
    <property type="match status" value="1"/>
</dbReference>
<reference evidence="7 8" key="1">
    <citation type="submission" date="2017-09" db="EMBL/GenBank/DDBJ databases">
        <title>The diverse metabolic capabilities of V. boronicumulans make it an excellent choice for continued studies on novel biodegradation.</title>
        <authorList>
            <person name="Sun S."/>
        </authorList>
    </citation>
    <scope>NUCLEOTIDE SEQUENCE [LARGE SCALE GENOMIC DNA]</scope>
    <source>
        <strain evidence="7 8">J1</strain>
    </source>
</reference>
<dbReference type="SUPFAM" id="SSF55424">
    <property type="entry name" value="FAD/NAD-linked reductases, dimerisation (C-terminal) domain"/>
    <property type="match status" value="1"/>
</dbReference>
<keyword evidence="4" id="KW-0560">Oxidoreductase</keyword>
<keyword evidence="2" id="KW-0285">Flavoprotein</keyword>
<dbReference type="Pfam" id="PF14759">
    <property type="entry name" value="Reductase_C"/>
    <property type="match status" value="1"/>
</dbReference>
<dbReference type="KEGG" id="vbo:CKY39_21965"/>
<dbReference type="Gene3D" id="3.30.390.30">
    <property type="match status" value="1"/>
</dbReference>
<dbReference type="Proteomes" id="UP000217154">
    <property type="component" value="Chromosome"/>
</dbReference>
<feature type="domain" description="Reductase C-terminal" evidence="6">
    <location>
        <begin position="334"/>
        <end position="403"/>
    </location>
</feature>
<evidence type="ECO:0000259" key="5">
    <source>
        <dbReference type="Pfam" id="PF07992"/>
    </source>
</evidence>
<evidence type="ECO:0000259" key="6">
    <source>
        <dbReference type="Pfam" id="PF14759"/>
    </source>
</evidence>
<evidence type="ECO:0000256" key="1">
    <source>
        <dbReference type="ARBA" id="ARBA00001974"/>
    </source>
</evidence>
<dbReference type="EMBL" id="CP023284">
    <property type="protein sequence ID" value="ATA55595.1"/>
    <property type="molecule type" value="Genomic_DNA"/>
</dbReference>
<accession>A0A250DMJ3</accession>
<name>A0A250DMJ3_9BURK</name>
<evidence type="ECO:0000313" key="8">
    <source>
        <dbReference type="Proteomes" id="UP000217154"/>
    </source>
</evidence>
<dbReference type="GO" id="GO:0016651">
    <property type="term" value="F:oxidoreductase activity, acting on NAD(P)H"/>
    <property type="evidence" value="ECO:0007669"/>
    <property type="project" value="TreeGrafter"/>
</dbReference>
<keyword evidence="3" id="KW-0274">FAD</keyword>
<dbReference type="InterPro" id="IPR023753">
    <property type="entry name" value="FAD/NAD-binding_dom"/>
</dbReference>
<protein>
    <submittedName>
        <fullName evidence="7">Pyridine nucleotide-disulfide oxidoreductase</fullName>
    </submittedName>
</protein>
<dbReference type="RefSeq" id="WP_095745945.1">
    <property type="nucleotide sequence ID" value="NZ_CP023284.1"/>
</dbReference>
<dbReference type="PANTHER" id="PTHR43557:SF2">
    <property type="entry name" value="RIESKE DOMAIN-CONTAINING PROTEIN-RELATED"/>
    <property type="match status" value="1"/>
</dbReference>
<dbReference type="InterPro" id="IPR036188">
    <property type="entry name" value="FAD/NAD-bd_sf"/>
</dbReference>
<comment type="cofactor">
    <cofactor evidence="1">
        <name>FAD</name>
        <dbReference type="ChEBI" id="CHEBI:57692"/>
    </cofactor>
</comment>
<sequence>MADSLEILTVGAQEAGIVIVGSGLAAVCALEAMREAGYVGQVTMIGEERQMPYDRPPLSKQVLKEPGAEARIDLRDAAIFDTPATRLRRGRCVAEIDARQRRVVLDDGAVVGYTKLLLATGSRPRVLPGLPPAGAGVFYLRTLDDAVALRGALKSATSLAVVGGGVIGLEVAATAVALGVETTVIEASPRLMSRAACPQLSEVLEEEHRSRGVRVLCGATPSAFDFSGNRHTILWSDGRTLEVDMVLVGVGVTPEFDLAERCGIKCAPEGIVVDGFGATSIPGVYAAGEVAFHYNGRVACHQRQENWHHAAAHGRHVGASMIEPGAVYQEICGYWSDQYDLNIQVFGAVTGDEHVVRGDLSARRFAVFHLAAGVVVGITAVNSPSDLRRGKKLVREGSSLEPEIESIVRA</sequence>
<dbReference type="GO" id="GO:0005737">
    <property type="term" value="C:cytoplasm"/>
    <property type="evidence" value="ECO:0007669"/>
    <property type="project" value="TreeGrafter"/>
</dbReference>
<evidence type="ECO:0000313" key="7">
    <source>
        <dbReference type="EMBL" id="ATA55595.1"/>
    </source>
</evidence>
<dbReference type="PRINTS" id="PR00411">
    <property type="entry name" value="PNDRDTASEI"/>
</dbReference>
<dbReference type="AlphaFoldDB" id="A0A250DMJ3"/>
<dbReference type="Gene3D" id="3.50.50.60">
    <property type="entry name" value="FAD/NAD(P)-binding domain"/>
    <property type="match status" value="2"/>
</dbReference>
<organism evidence="7 8">
    <name type="scientific">Variovorax boronicumulans</name>
    <dbReference type="NCBI Taxonomy" id="436515"/>
    <lineage>
        <taxon>Bacteria</taxon>
        <taxon>Pseudomonadati</taxon>
        <taxon>Pseudomonadota</taxon>
        <taxon>Betaproteobacteria</taxon>
        <taxon>Burkholderiales</taxon>
        <taxon>Comamonadaceae</taxon>
        <taxon>Variovorax</taxon>
    </lineage>
</organism>
<evidence type="ECO:0000256" key="3">
    <source>
        <dbReference type="ARBA" id="ARBA00022827"/>
    </source>
</evidence>
<dbReference type="PRINTS" id="PR00368">
    <property type="entry name" value="FADPNR"/>
</dbReference>
<dbReference type="InterPro" id="IPR028202">
    <property type="entry name" value="Reductase_C"/>
</dbReference>
<dbReference type="InterPro" id="IPR050446">
    <property type="entry name" value="FAD-oxidoreductase/Apoptosis"/>
</dbReference>